<keyword evidence="1" id="KW-0812">Transmembrane</keyword>
<keyword evidence="1" id="KW-1133">Transmembrane helix</keyword>
<feature type="transmembrane region" description="Helical" evidence="1">
    <location>
        <begin position="72"/>
        <end position="105"/>
    </location>
</feature>
<evidence type="ECO:0000313" key="3">
    <source>
        <dbReference type="Proteomes" id="UP001431449"/>
    </source>
</evidence>
<evidence type="ECO:0008006" key="4">
    <source>
        <dbReference type="Google" id="ProtNLM"/>
    </source>
</evidence>
<dbReference type="Proteomes" id="UP001431449">
    <property type="component" value="Unassembled WGS sequence"/>
</dbReference>
<name>A0ABT0GLN4_9GAMM</name>
<dbReference type="EMBL" id="JALNMH010000018">
    <property type="protein sequence ID" value="MCK7595462.1"/>
    <property type="molecule type" value="Genomic_DNA"/>
</dbReference>
<evidence type="ECO:0000256" key="1">
    <source>
        <dbReference type="SAM" id="Phobius"/>
    </source>
</evidence>
<feature type="transmembrane region" description="Helical" evidence="1">
    <location>
        <begin position="36"/>
        <end position="60"/>
    </location>
</feature>
<dbReference type="RefSeq" id="WP_248211422.1">
    <property type="nucleotide sequence ID" value="NZ_JALNMH010000018.1"/>
</dbReference>
<accession>A0ABT0GLN4</accession>
<evidence type="ECO:0000313" key="2">
    <source>
        <dbReference type="EMBL" id="MCK7595462.1"/>
    </source>
</evidence>
<comment type="caution">
    <text evidence="2">The sequence shown here is derived from an EMBL/GenBank/DDBJ whole genome shotgun (WGS) entry which is preliminary data.</text>
</comment>
<keyword evidence="3" id="KW-1185">Reference proteome</keyword>
<keyword evidence="1" id="KW-0472">Membrane</keyword>
<sequence length="121" mass="12341">MRIFKAVLLVLLVLLNLAAGIPKILQMPQELEFLAHLGLSPIAVSILGVIQFSGGGLLVLSKTRVVGAASGLIALVVSAIALFIAGSAGMGLLTLLPAAIAAFFVFDEFTKGSDPADRGAA</sequence>
<protein>
    <recommendedName>
        <fullName evidence="4">DoxX-like family protein</fullName>
    </recommendedName>
</protein>
<reference evidence="2" key="1">
    <citation type="submission" date="2022-04" db="EMBL/GenBank/DDBJ databases">
        <title>Lysobacter sp. CAU 1642 isolated from sea sand.</title>
        <authorList>
            <person name="Kim W."/>
        </authorList>
    </citation>
    <scope>NUCLEOTIDE SEQUENCE</scope>
    <source>
        <strain evidence="2">CAU 1642</strain>
    </source>
</reference>
<organism evidence="2 3">
    <name type="scientific">Pseudomarimonas salicorniae</name>
    <dbReference type="NCBI Taxonomy" id="2933270"/>
    <lineage>
        <taxon>Bacteria</taxon>
        <taxon>Pseudomonadati</taxon>
        <taxon>Pseudomonadota</taxon>
        <taxon>Gammaproteobacteria</taxon>
        <taxon>Lysobacterales</taxon>
        <taxon>Lysobacteraceae</taxon>
        <taxon>Pseudomarimonas</taxon>
    </lineage>
</organism>
<gene>
    <name evidence="2" type="ORF">M0G41_17540</name>
</gene>
<proteinExistence type="predicted"/>